<comment type="caution">
    <text evidence="2">The sequence shown here is derived from an EMBL/GenBank/DDBJ whole genome shotgun (WGS) entry which is preliminary data.</text>
</comment>
<feature type="compositionally biased region" description="Basic residues" evidence="1">
    <location>
        <begin position="108"/>
        <end position="117"/>
    </location>
</feature>
<accession>A0ABT7KC79</accession>
<evidence type="ECO:0000313" key="3">
    <source>
        <dbReference type="Proteomes" id="UP001172630"/>
    </source>
</evidence>
<reference evidence="2" key="1">
    <citation type="submission" date="2023-06" db="EMBL/GenBank/DDBJ databases">
        <title>Phylogenetic Diversity of Rhizobium strains.</title>
        <authorList>
            <person name="Moura F.T."/>
            <person name="Helene L.C.F."/>
            <person name="Hungria M."/>
        </authorList>
    </citation>
    <scope>NUCLEOTIDE SEQUENCE</scope>
    <source>
        <strain evidence="2">CCGE524</strain>
    </source>
</reference>
<keyword evidence="3" id="KW-1185">Reference proteome</keyword>
<feature type="compositionally biased region" description="Basic residues" evidence="1">
    <location>
        <begin position="80"/>
        <end position="95"/>
    </location>
</feature>
<dbReference type="EMBL" id="JARFYN010000011">
    <property type="protein sequence ID" value="MDL2406228.1"/>
    <property type="molecule type" value="Genomic_DNA"/>
</dbReference>
<dbReference type="InterPro" id="IPR021327">
    <property type="entry name" value="DUF2934"/>
</dbReference>
<proteinExistence type="predicted"/>
<evidence type="ECO:0000256" key="1">
    <source>
        <dbReference type="SAM" id="MobiDB-lite"/>
    </source>
</evidence>
<protein>
    <submittedName>
        <fullName evidence="2">DUF2934 domain-containing protein</fullName>
    </submittedName>
</protein>
<name>A0ABT7KC79_9HYPH</name>
<dbReference type="RefSeq" id="WP_285879295.1">
    <property type="nucleotide sequence ID" value="NZ_JARFYN010000011.1"/>
</dbReference>
<dbReference type="Pfam" id="PF11154">
    <property type="entry name" value="DUF2934"/>
    <property type="match status" value="1"/>
</dbReference>
<feature type="region of interest" description="Disordered" evidence="1">
    <location>
        <begin position="63"/>
        <end position="117"/>
    </location>
</feature>
<organism evidence="2 3">
    <name type="scientific">Rhizobium calliandrae</name>
    <dbReference type="NCBI Taxonomy" id="1312182"/>
    <lineage>
        <taxon>Bacteria</taxon>
        <taxon>Pseudomonadati</taxon>
        <taxon>Pseudomonadota</taxon>
        <taxon>Alphaproteobacteria</taxon>
        <taxon>Hyphomicrobiales</taxon>
        <taxon>Rhizobiaceae</taxon>
        <taxon>Rhizobium/Agrobacterium group</taxon>
        <taxon>Rhizobium</taxon>
    </lineage>
</organism>
<evidence type="ECO:0000313" key="2">
    <source>
        <dbReference type="EMBL" id="MDL2406228.1"/>
    </source>
</evidence>
<sequence length="117" mass="13058">MAANKQEEIRLRAYAIWESEGRPEGADARHWQQACDELNGDTGHRMTQRPLDEIDRDEAALLQGAGENGDLDQDSGTSHPAKKKLRHKRSAKSATRKLEITAAEKSPRQKIKKTQGA</sequence>
<gene>
    <name evidence="2" type="ORF">PY650_11265</name>
</gene>
<dbReference type="Proteomes" id="UP001172630">
    <property type="component" value="Unassembled WGS sequence"/>
</dbReference>